<feature type="signal peptide" evidence="3">
    <location>
        <begin position="1"/>
        <end position="18"/>
    </location>
</feature>
<dbReference type="Pfam" id="PF00497">
    <property type="entry name" value="SBP_bac_3"/>
    <property type="match status" value="1"/>
</dbReference>
<keyword evidence="2 3" id="KW-0732">Signal</keyword>
<evidence type="ECO:0000313" key="6">
    <source>
        <dbReference type="Proteomes" id="UP001595962"/>
    </source>
</evidence>
<dbReference type="Proteomes" id="UP001595962">
    <property type="component" value="Unassembled WGS sequence"/>
</dbReference>
<evidence type="ECO:0000256" key="3">
    <source>
        <dbReference type="SAM" id="SignalP"/>
    </source>
</evidence>
<sequence>MKILLSALVLLISSVAVAKTTLTVLVGLDKPPYINLTDQSGYELDLLRLVLKHMGAEAQFLHVPNARLRDLLLEGKADMASLQKVDPSQPLFYSDPYIQYQNIVGSLKIRSIDIRRFMDMQPYTVVAFHNAHRLLGDDYETSVNAMESYQELANQSQQVQMLLMSRCDLVVADRNILNYYLQQHERSIDELQLARLFPPSLYHAAFRTDVLRQRFDRALAEVLASPEFNALQLKYFGELNQLFSEESAAAPATALAD</sequence>
<evidence type="ECO:0000259" key="4">
    <source>
        <dbReference type="SMART" id="SM00062"/>
    </source>
</evidence>
<dbReference type="RefSeq" id="WP_377330857.1">
    <property type="nucleotide sequence ID" value="NZ_JBHSGB010000001.1"/>
</dbReference>
<keyword evidence="6" id="KW-1185">Reference proteome</keyword>
<dbReference type="PANTHER" id="PTHR35936:SF19">
    <property type="entry name" value="AMINO-ACID-BINDING PROTEIN YXEM-RELATED"/>
    <property type="match status" value="1"/>
</dbReference>
<feature type="domain" description="Solute-binding protein family 3/N-terminal" evidence="4">
    <location>
        <begin position="21"/>
        <end position="239"/>
    </location>
</feature>
<comment type="similarity">
    <text evidence="1">Belongs to the bacterial solute-binding protein 3 family.</text>
</comment>
<dbReference type="Gene3D" id="3.40.190.10">
    <property type="entry name" value="Periplasmic binding protein-like II"/>
    <property type="match status" value="2"/>
</dbReference>
<dbReference type="EMBL" id="JBHSGB010000001">
    <property type="protein sequence ID" value="MFC4653504.1"/>
    <property type="molecule type" value="Genomic_DNA"/>
</dbReference>
<organism evidence="5 6">
    <name type="scientific">Rheinheimera marina</name>
    <dbReference type="NCBI Taxonomy" id="1774958"/>
    <lineage>
        <taxon>Bacteria</taxon>
        <taxon>Pseudomonadati</taxon>
        <taxon>Pseudomonadota</taxon>
        <taxon>Gammaproteobacteria</taxon>
        <taxon>Chromatiales</taxon>
        <taxon>Chromatiaceae</taxon>
        <taxon>Rheinheimera</taxon>
    </lineage>
</organism>
<evidence type="ECO:0000256" key="2">
    <source>
        <dbReference type="ARBA" id="ARBA00022729"/>
    </source>
</evidence>
<accession>A0ABV9JFP6</accession>
<dbReference type="SUPFAM" id="SSF53850">
    <property type="entry name" value="Periplasmic binding protein-like II"/>
    <property type="match status" value="1"/>
</dbReference>
<evidence type="ECO:0000313" key="5">
    <source>
        <dbReference type="EMBL" id="MFC4653504.1"/>
    </source>
</evidence>
<dbReference type="PANTHER" id="PTHR35936">
    <property type="entry name" value="MEMBRANE-BOUND LYTIC MUREIN TRANSGLYCOSYLASE F"/>
    <property type="match status" value="1"/>
</dbReference>
<dbReference type="SMART" id="SM00062">
    <property type="entry name" value="PBPb"/>
    <property type="match status" value="1"/>
</dbReference>
<reference evidence="6" key="1">
    <citation type="journal article" date="2019" name="Int. J. Syst. Evol. Microbiol.">
        <title>The Global Catalogue of Microorganisms (GCM) 10K type strain sequencing project: providing services to taxonomists for standard genome sequencing and annotation.</title>
        <authorList>
            <consortium name="The Broad Institute Genomics Platform"/>
            <consortium name="The Broad Institute Genome Sequencing Center for Infectious Disease"/>
            <person name="Wu L."/>
            <person name="Ma J."/>
        </authorList>
    </citation>
    <scope>NUCLEOTIDE SEQUENCE [LARGE SCALE GENOMIC DNA]</scope>
    <source>
        <strain evidence="6">DT28</strain>
    </source>
</reference>
<dbReference type="InterPro" id="IPR001638">
    <property type="entry name" value="Solute-binding_3/MltF_N"/>
</dbReference>
<comment type="caution">
    <text evidence="5">The sequence shown here is derived from an EMBL/GenBank/DDBJ whole genome shotgun (WGS) entry which is preliminary data.</text>
</comment>
<feature type="chain" id="PRO_5047146225" evidence="3">
    <location>
        <begin position="19"/>
        <end position="257"/>
    </location>
</feature>
<evidence type="ECO:0000256" key="1">
    <source>
        <dbReference type="ARBA" id="ARBA00010333"/>
    </source>
</evidence>
<protein>
    <submittedName>
        <fullName evidence="5">Substrate-binding periplasmic protein</fullName>
    </submittedName>
</protein>
<gene>
    <name evidence="5" type="ORF">ACFO3I_00565</name>
</gene>
<proteinExistence type="inferred from homology"/>
<name>A0ABV9JFP6_9GAMM</name>